<evidence type="ECO:0000313" key="3">
    <source>
        <dbReference type="EMBL" id="KAF2610278.1"/>
    </source>
</evidence>
<dbReference type="PANTHER" id="PTHR31642:SF338">
    <property type="entry name" value="(RAPE) HYPOTHETICAL PROTEIN"/>
    <property type="match status" value="1"/>
</dbReference>
<dbReference type="SUPFAM" id="SSF56752">
    <property type="entry name" value="D-aminoacid aminotransferase-like PLP-dependent enzymes"/>
    <property type="match status" value="1"/>
</dbReference>
<name>A0A8S9LXC8_BRACR</name>
<dbReference type="Gene3D" id="3.30.559.10">
    <property type="entry name" value="Chloramphenicol acetyltransferase-like domain"/>
    <property type="match status" value="1"/>
</dbReference>
<dbReference type="EMBL" id="QGKY02000089">
    <property type="protein sequence ID" value="KAF2610278.1"/>
    <property type="molecule type" value="Genomic_DNA"/>
</dbReference>
<dbReference type="GO" id="GO:0016747">
    <property type="term" value="F:acyltransferase activity, transferring groups other than amino-acyl groups"/>
    <property type="evidence" value="ECO:0007669"/>
    <property type="project" value="TreeGrafter"/>
</dbReference>
<dbReference type="AlphaFoldDB" id="A0A8S9LXC8"/>
<organism evidence="3">
    <name type="scientific">Brassica cretica</name>
    <name type="common">Mustard</name>
    <dbReference type="NCBI Taxonomy" id="69181"/>
    <lineage>
        <taxon>Eukaryota</taxon>
        <taxon>Viridiplantae</taxon>
        <taxon>Streptophyta</taxon>
        <taxon>Embryophyta</taxon>
        <taxon>Tracheophyta</taxon>
        <taxon>Spermatophyta</taxon>
        <taxon>Magnoliopsida</taxon>
        <taxon>eudicotyledons</taxon>
        <taxon>Gunneridae</taxon>
        <taxon>Pentapetalae</taxon>
        <taxon>rosids</taxon>
        <taxon>malvids</taxon>
        <taxon>Brassicales</taxon>
        <taxon>Brassicaceae</taxon>
        <taxon>Brassiceae</taxon>
        <taxon>Brassica</taxon>
    </lineage>
</organism>
<feature type="region of interest" description="Disordered" evidence="2">
    <location>
        <begin position="296"/>
        <end position="323"/>
    </location>
</feature>
<comment type="caution">
    <text evidence="3">The sequence shown here is derived from an EMBL/GenBank/DDBJ whole genome shotgun (WGS) entry which is preliminary data.</text>
</comment>
<evidence type="ECO:0000256" key="1">
    <source>
        <dbReference type="ARBA" id="ARBA00009861"/>
    </source>
</evidence>
<protein>
    <submittedName>
        <fullName evidence="3">Uncharacterized protein</fullName>
    </submittedName>
</protein>
<sequence length="323" mass="36193">MKVTSLILLEKPSLDENPGMNDSALILTLAQHSHFALSFFFSPTGLREEHLTRLHIILDGRSRLEPKLPQGYIGNALFHARPISLLGDLLREPFSATVKRVHEEIKKMDNEYLRSAIDCLEKHPDLDQLVPGEGNPIFSCAANFCIVSLPKDTAYELDFGWGKPFFKRTSHLNEGKGFVGMSLDEEGSFLVFMCLKKTQLKGPDMNVAFVVNGGKELVMPRFDNVLNGCTAKRTITLAEQLVSKGMLISVRVMDMTVEDEKKGDEMMLLGSGVLVKPVIQWDEEVIADGQILRKMQRASRAPNTRSQRRNPRGKQQLRSTSPV</sequence>
<dbReference type="Pfam" id="PF02458">
    <property type="entry name" value="Transferase"/>
    <property type="match status" value="1"/>
</dbReference>
<dbReference type="InterPro" id="IPR050317">
    <property type="entry name" value="Plant_Fungal_Acyltransferase"/>
</dbReference>
<accession>A0A8S9LXC8</accession>
<gene>
    <name evidence="3" type="ORF">F2Q70_00007869</name>
</gene>
<comment type="similarity">
    <text evidence="1">Belongs to the plant acyltransferase family.</text>
</comment>
<dbReference type="PANTHER" id="PTHR31642">
    <property type="entry name" value="TRICHOTHECENE 3-O-ACETYLTRANSFERASE"/>
    <property type="match status" value="1"/>
</dbReference>
<reference evidence="3" key="1">
    <citation type="submission" date="2019-12" db="EMBL/GenBank/DDBJ databases">
        <title>Genome sequencing and annotation of Brassica cretica.</title>
        <authorList>
            <person name="Studholme D.J."/>
            <person name="Sarris P.F."/>
        </authorList>
    </citation>
    <scope>NUCLEOTIDE SEQUENCE</scope>
    <source>
        <strain evidence="3">PFS-102/07</strain>
        <tissue evidence="3">Leaf</tissue>
    </source>
</reference>
<evidence type="ECO:0000256" key="2">
    <source>
        <dbReference type="SAM" id="MobiDB-lite"/>
    </source>
</evidence>
<dbReference type="InterPro" id="IPR036038">
    <property type="entry name" value="Aminotransferase-like"/>
</dbReference>
<dbReference type="InterPro" id="IPR023213">
    <property type="entry name" value="CAT-like_dom_sf"/>
</dbReference>
<proteinExistence type="inferred from homology"/>